<evidence type="ECO:0000313" key="2">
    <source>
        <dbReference type="Proteomes" id="UP000676194"/>
    </source>
</evidence>
<protein>
    <submittedName>
        <fullName evidence="1">MmcQ/YjbR family DNA-binding protein</fullName>
    </submittedName>
</protein>
<evidence type="ECO:0000313" key="1">
    <source>
        <dbReference type="EMBL" id="QVL31066.1"/>
    </source>
</evidence>
<dbReference type="KEGG" id="tsph:KIH39_19770"/>
<dbReference type="Proteomes" id="UP000676194">
    <property type="component" value="Chromosome"/>
</dbReference>
<proteinExistence type="predicted"/>
<dbReference type="AlphaFoldDB" id="A0A8E6B3I8"/>
<organism evidence="1 2">
    <name type="scientific">Telmatocola sphagniphila</name>
    <dbReference type="NCBI Taxonomy" id="1123043"/>
    <lineage>
        <taxon>Bacteria</taxon>
        <taxon>Pseudomonadati</taxon>
        <taxon>Planctomycetota</taxon>
        <taxon>Planctomycetia</taxon>
        <taxon>Gemmatales</taxon>
        <taxon>Gemmataceae</taxon>
    </lineage>
</organism>
<reference evidence="1" key="1">
    <citation type="submission" date="2021-05" db="EMBL/GenBank/DDBJ databases">
        <title>Complete genome sequence of the cellulolytic planctomycete Telmatocola sphagniphila SP2T and characterization of the first cellulase from planctomycetes.</title>
        <authorList>
            <person name="Rakitin A.L."/>
            <person name="Beletsky A.V."/>
            <person name="Naumoff D.G."/>
            <person name="Kulichevskaya I.S."/>
            <person name="Mardanov A.V."/>
            <person name="Ravin N.V."/>
            <person name="Dedysh S.N."/>
        </authorList>
    </citation>
    <scope>NUCLEOTIDE SEQUENCE</scope>
    <source>
        <strain evidence="1">SP2T</strain>
    </source>
</reference>
<dbReference type="RefSeq" id="WP_213494947.1">
    <property type="nucleotide sequence ID" value="NZ_CP074694.1"/>
</dbReference>
<dbReference type="SUPFAM" id="SSF142906">
    <property type="entry name" value="YjbR-like"/>
    <property type="match status" value="1"/>
</dbReference>
<dbReference type="InterPro" id="IPR058532">
    <property type="entry name" value="YjbR/MT2646/Rv2570-like"/>
</dbReference>
<dbReference type="Pfam" id="PF04237">
    <property type="entry name" value="YjbR"/>
    <property type="match status" value="1"/>
</dbReference>
<accession>A0A8E6B3I8</accession>
<dbReference type="Gene3D" id="3.90.1150.30">
    <property type="match status" value="1"/>
</dbReference>
<dbReference type="GO" id="GO:0003677">
    <property type="term" value="F:DNA binding"/>
    <property type="evidence" value="ECO:0007669"/>
    <property type="project" value="UniProtKB-KW"/>
</dbReference>
<dbReference type="InterPro" id="IPR038056">
    <property type="entry name" value="YjbR-like_sf"/>
</dbReference>
<keyword evidence="1" id="KW-0238">DNA-binding</keyword>
<dbReference type="EMBL" id="CP074694">
    <property type="protein sequence ID" value="QVL31066.1"/>
    <property type="molecule type" value="Genomic_DNA"/>
</dbReference>
<keyword evidence="2" id="KW-1185">Reference proteome</keyword>
<name>A0A8E6B3I8_9BACT</name>
<gene>
    <name evidence="1" type="ORF">KIH39_19770</name>
</gene>
<sequence>MARSRKKSNSILTWSDVQELVTGLPEIEEGTSYGTPAFKVKGKLFVRLHQDLDCLVVKIDPEEREMQMTAQPGIFFITDHYRDYPWMLVKLAGVHREDLKDLLIEAWRLTAPNKLVAKFDESAGN</sequence>